<organism evidence="2 3">
    <name type="scientific">Citrobacter arsenatis</name>
    <dbReference type="NCBI Taxonomy" id="2546350"/>
    <lineage>
        <taxon>Bacteria</taxon>
        <taxon>Pseudomonadati</taxon>
        <taxon>Pseudomonadota</taxon>
        <taxon>Gammaproteobacteria</taxon>
        <taxon>Enterobacterales</taxon>
        <taxon>Enterobacteriaceae</taxon>
        <taxon>Citrobacter</taxon>
    </lineage>
</organism>
<feature type="transmembrane region" description="Helical" evidence="1">
    <location>
        <begin position="20"/>
        <end position="40"/>
    </location>
</feature>
<feature type="transmembrane region" description="Helical" evidence="1">
    <location>
        <begin position="428"/>
        <end position="452"/>
    </location>
</feature>
<feature type="transmembrane region" description="Helical" evidence="1">
    <location>
        <begin position="52"/>
        <end position="78"/>
    </location>
</feature>
<name>A0A4P6WFH6_9ENTR</name>
<keyword evidence="1" id="KW-1133">Transmembrane helix</keyword>
<proteinExistence type="predicted"/>
<keyword evidence="1" id="KW-0812">Transmembrane</keyword>
<evidence type="ECO:0000256" key="1">
    <source>
        <dbReference type="SAM" id="Phobius"/>
    </source>
</evidence>
<reference evidence="2 3" key="1">
    <citation type="submission" date="2019-03" db="EMBL/GenBank/DDBJ databases">
        <title>Complete genome sequence of an arsenate-respiring bacteria, Citrobacter sp. LY-1.</title>
        <authorList>
            <person name="Wang H."/>
            <person name="Liu Y."/>
            <person name="Li Q."/>
            <person name="Huang J."/>
        </authorList>
    </citation>
    <scope>NUCLEOTIDE SEQUENCE [LARGE SCALE GENOMIC DNA]</scope>
    <source>
        <strain evidence="2 3">LY-1</strain>
    </source>
</reference>
<dbReference type="RefSeq" id="WP_133085662.1">
    <property type="nucleotide sequence ID" value="NZ_CP037864.1"/>
</dbReference>
<keyword evidence="1" id="KW-0472">Membrane</keyword>
<sequence>MRKWKIPNKNPYQEPEKFPLNIMLIISCAIFLFFITYNIFSWLQDKKVPDDLIWNAIGIPSLIVLAIWCVVVITYGVISFPCYYAGYLEQYGMNQWKNWAIRALPLLDYSSILPVPELALKIQKLEGEAPAGSATPLRIDIEVDSMDDTRVDKVLRQLIEPLKCSLVRDYRPFTTWLYVKGADDTIGNSFKEVLASLSIPNDKVGKINILHKCPDYFLINDWVDLNISENNLVITVELHDENNSDFFESANAFIFTNTQLLKDKDTPLYLLRMMDSTPYYLDEIVSTYLSAQQVDVSKIKKLWFNSLDKQSKFVLFSGIENAKTSILADSRYELEAVTGQSTEVQRWVVLAMAADAAKYGQGHQLFASTSADTIQSGIIAAKYPGSYPALDKLDFHDYWRVIKLCAIILWCMGFVSLVPLELFQSHPWYTFTPLVIGIPVIYTAVMIFSFMLSHNIEEEMNIYYSQFL</sequence>
<keyword evidence="3" id="KW-1185">Reference proteome</keyword>
<protein>
    <submittedName>
        <fullName evidence="2">Uncharacterized protein</fullName>
    </submittedName>
</protein>
<accession>A0A4P6WFH6</accession>
<dbReference type="KEGG" id="cars:E1B03_02930"/>
<evidence type="ECO:0000313" key="2">
    <source>
        <dbReference type="EMBL" id="QBM21437.1"/>
    </source>
</evidence>
<gene>
    <name evidence="2" type="ORF">E1B03_02930</name>
</gene>
<feature type="transmembrane region" description="Helical" evidence="1">
    <location>
        <begin position="401"/>
        <end position="422"/>
    </location>
</feature>
<evidence type="ECO:0000313" key="3">
    <source>
        <dbReference type="Proteomes" id="UP000293850"/>
    </source>
</evidence>
<dbReference type="EMBL" id="CP037864">
    <property type="protein sequence ID" value="QBM21437.1"/>
    <property type="molecule type" value="Genomic_DNA"/>
</dbReference>
<dbReference type="PROSITE" id="PS51257">
    <property type="entry name" value="PROKAR_LIPOPROTEIN"/>
    <property type="match status" value="1"/>
</dbReference>
<dbReference type="Proteomes" id="UP000293850">
    <property type="component" value="Chromosome"/>
</dbReference>
<dbReference type="AlphaFoldDB" id="A0A4P6WFH6"/>